<dbReference type="SUPFAM" id="SSF88659">
    <property type="entry name" value="Sigma3 and sigma4 domains of RNA polymerase sigma factors"/>
    <property type="match status" value="1"/>
</dbReference>
<dbReference type="PANTHER" id="PTHR30385">
    <property type="entry name" value="SIGMA FACTOR F FLAGELLAR"/>
    <property type="match status" value="1"/>
</dbReference>
<evidence type="ECO:0000256" key="1">
    <source>
        <dbReference type="ARBA" id="ARBA00023015"/>
    </source>
</evidence>
<dbReference type="NCBIfam" id="TIGR02937">
    <property type="entry name" value="sigma70-ECF"/>
    <property type="match status" value="1"/>
</dbReference>
<evidence type="ECO:0000256" key="3">
    <source>
        <dbReference type="ARBA" id="ARBA00023125"/>
    </source>
</evidence>
<dbReference type="GO" id="GO:0006352">
    <property type="term" value="P:DNA-templated transcription initiation"/>
    <property type="evidence" value="ECO:0007669"/>
    <property type="project" value="InterPro"/>
</dbReference>
<proteinExistence type="predicted"/>
<dbReference type="AlphaFoldDB" id="A0A8A7KFF1"/>
<dbReference type="RefSeq" id="WP_230868562.1">
    <property type="nucleotide sequence ID" value="NZ_CP046640.1"/>
</dbReference>
<dbReference type="SUPFAM" id="SSF88946">
    <property type="entry name" value="Sigma2 domain of RNA polymerase sigma factors"/>
    <property type="match status" value="1"/>
</dbReference>
<reference evidence="6" key="1">
    <citation type="submission" date="2019-12" db="EMBL/GenBank/DDBJ databases">
        <authorList>
            <person name="zhang j."/>
            <person name="sun C.M."/>
        </authorList>
    </citation>
    <scope>NUCLEOTIDE SEQUENCE</scope>
    <source>
        <strain evidence="6">NS-1</strain>
    </source>
</reference>
<dbReference type="EMBL" id="CP046640">
    <property type="protein sequence ID" value="QTL96884.1"/>
    <property type="molecule type" value="Genomic_DNA"/>
</dbReference>
<protein>
    <submittedName>
        <fullName evidence="6">Sigma-70 family RNA polymerase sigma factor</fullName>
    </submittedName>
</protein>
<dbReference type="KEGG" id="ifn:GM661_02285"/>
<dbReference type="InterPro" id="IPR000943">
    <property type="entry name" value="RNA_pol_sigma70"/>
</dbReference>
<dbReference type="Pfam" id="PF04545">
    <property type="entry name" value="Sigma70_r4"/>
    <property type="match status" value="1"/>
</dbReference>
<dbReference type="Proteomes" id="UP000665020">
    <property type="component" value="Chromosome"/>
</dbReference>
<dbReference type="InterPro" id="IPR007630">
    <property type="entry name" value="RNA_pol_sigma70_r4"/>
</dbReference>
<evidence type="ECO:0000259" key="5">
    <source>
        <dbReference type="PROSITE" id="PS00715"/>
    </source>
</evidence>
<dbReference type="Gene3D" id="1.20.120.1810">
    <property type="match status" value="1"/>
</dbReference>
<evidence type="ECO:0000256" key="4">
    <source>
        <dbReference type="ARBA" id="ARBA00023163"/>
    </source>
</evidence>
<feature type="domain" description="RNA polymerase sigma-70" evidence="5">
    <location>
        <begin position="62"/>
        <end position="75"/>
    </location>
</feature>
<dbReference type="InterPro" id="IPR014284">
    <property type="entry name" value="RNA_pol_sigma-70_dom"/>
</dbReference>
<evidence type="ECO:0000256" key="2">
    <source>
        <dbReference type="ARBA" id="ARBA00023082"/>
    </source>
</evidence>
<accession>A0A8A7KFF1</accession>
<dbReference type="Gene3D" id="1.20.140.160">
    <property type="match status" value="1"/>
</dbReference>
<dbReference type="PROSITE" id="PS00715">
    <property type="entry name" value="SIGMA70_1"/>
    <property type="match status" value="1"/>
</dbReference>
<keyword evidence="7" id="KW-1185">Reference proteome</keyword>
<sequence>MKEYLKKIRDLKLPTSEEEQALWFRYKNENEQEARQELISYYQPLVFKLVQQFKADRGVFMDLIQEGNLGLIDAVDSYRPGFNTRFSTFAVYHIRGRIIDYLNKGSRARKFPVMGDILPEKLEETVERSILADRVKELVKGLPSKERQVINKRFLDSKKAELAAAEMGISLSYLYRLQKKAVRRLRGKLATFIHQWNK</sequence>
<dbReference type="InterPro" id="IPR013325">
    <property type="entry name" value="RNA_pol_sigma_r2"/>
</dbReference>
<evidence type="ECO:0000313" key="6">
    <source>
        <dbReference type="EMBL" id="QTL96884.1"/>
    </source>
</evidence>
<dbReference type="InterPro" id="IPR013324">
    <property type="entry name" value="RNA_pol_sigma_r3/r4-like"/>
</dbReference>
<dbReference type="InterPro" id="IPR007627">
    <property type="entry name" value="RNA_pol_sigma70_r2"/>
</dbReference>
<dbReference type="Pfam" id="PF04542">
    <property type="entry name" value="Sigma70_r2"/>
    <property type="match status" value="1"/>
</dbReference>
<name>A0A8A7KFF1_9FIRM</name>
<gene>
    <name evidence="6" type="ORF">GM661_02285</name>
</gene>
<evidence type="ECO:0000313" key="7">
    <source>
        <dbReference type="Proteomes" id="UP000665020"/>
    </source>
</evidence>
<keyword evidence="1" id="KW-0805">Transcription regulation</keyword>
<organism evidence="6 7">
    <name type="scientific">Iocasia fonsfrigidae</name>
    <dbReference type="NCBI Taxonomy" id="2682810"/>
    <lineage>
        <taxon>Bacteria</taxon>
        <taxon>Bacillati</taxon>
        <taxon>Bacillota</taxon>
        <taxon>Clostridia</taxon>
        <taxon>Halanaerobiales</taxon>
        <taxon>Halanaerobiaceae</taxon>
        <taxon>Iocasia</taxon>
    </lineage>
</organism>
<keyword evidence="3" id="KW-0238">DNA-binding</keyword>
<dbReference type="GO" id="GO:0016987">
    <property type="term" value="F:sigma factor activity"/>
    <property type="evidence" value="ECO:0007669"/>
    <property type="project" value="UniProtKB-KW"/>
</dbReference>
<keyword evidence="4" id="KW-0804">Transcription</keyword>
<dbReference type="GO" id="GO:0003677">
    <property type="term" value="F:DNA binding"/>
    <property type="evidence" value="ECO:0007669"/>
    <property type="project" value="UniProtKB-KW"/>
</dbReference>
<keyword evidence="2" id="KW-0731">Sigma factor</keyword>